<dbReference type="InterPro" id="IPR043129">
    <property type="entry name" value="ATPase_NBD"/>
</dbReference>
<protein>
    <submittedName>
        <fullName evidence="2">N-acetylglucosamine kinase</fullName>
    </submittedName>
</protein>
<dbReference type="Pfam" id="PF00480">
    <property type="entry name" value="ROK"/>
    <property type="match status" value="1"/>
</dbReference>
<dbReference type="PANTHER" id="PTHR18964:SF149">
    <property type="entry name" value="BIFUNCTIONAL UDP-N-ACETYLGLUCOSAMINE 2-EPIMERASE_N-ACETYLMANNOSAMINE KINASE"/>
    <property type="match status" value="1"/>
</dbReference>
<accession>A0A318T5K6</accession>
<dbReference type="RefSeq" id="WP_110812708.1">
    <property type="nucleotide sequence ID" value="NZ_QJTE01000001.1"/>
</dbReference>
<dbReference type="Gene3D" id="3.30.420.40">
    <property type="match status" value="2"/>
</dbReference>
<proteinExistence type="inferred from homology"/>
<dbReference type="GO" id="GO:0016301">
    <property type="term" value="F:kinase activity"/>
    <property type="evidence" value="ECO:0007669"/>
    <property type="project" value="UniProtKB-KW"/>
</dbReference>
<keyword evidence="3" id="KW-1185">Reference proteome</keyword>
<dbReference type="EMBL" id="QJTE01000001">
    <property type="protein sequence ID" value="PYE85674.1"/>
    <property type="molecule type" value="Genomic_DNA"/>
</dbReference>
<dbReference type="AlphaFoldDB" id="A0A318T5K6"/>
<dbReference type="Proteomes" id="UP000248311">
    <property type="component" value="Unassembled WGS sequence"/>
</dbReference>
<evidence type="ECO:0000256" key="1">
    <source>
        <dbReference type="ARBA" id="ARBA00006479"/>
    </source>
</evidence>
<keyword evidence="2" id="KW-0808">Transferase</keyword>
<reference evidence="2 3" key="1">
    <citation type="submission" date="2018-06" db="EMBL/GenBank/DDBJ databases">
        <title>Genomic Encyclopedia of Type Strains, Phase III (KMG-III): the genomes of soil and plant-associated and newly described type strains.</title>
        <authorList>
            <person name="Whitman W."/>
        </authorList>
    </citation>
    <scope>NUCLEOTIDE SEQUENCE [LARGE SCALE GENOMIC DNA]</scope>
    <source>
        <strain evidence="2 3">CECT 9025</strain>
    </source>
</reference>
<comment type="caution">
    <text evidence="2">The sequence shown here is derived from an EMBL/GenBank/DDBJ whole genome shotgun (WGS) entry which is preliminary data.</text>
</comment>
<dbReference type="InterPro" id="IPR000600">
    <property type="entry name" value="ROK"/>
</dbReference>
<comment type="similarity">
    <text evidence="1">Belongs to the ROK (NagC/XylR) family.</text>
</comment>
<name>A0A318T5K6_9RHOB</name>
<dbReference type="PANTHER" id="PTHR18964">
    <property type="entry name" value="ROK (REPRESSOR, ORF, KINASE) FAMILY"/>
    <property type="match status" value="1"/>
</dbReference>
<evidence type="ECO:0000313" key="2">
    <source>
        <dbReference type="EMBL" id="PYE85674.1"/>
    </source>
</evidence>
<gene>
    <name evidence="2" type="ORF">DFP88_101343</name>
</gene>
<evidence type="ECO:0000313" key="3">
    <source>
        <dbReference type="Proteomes" id="UP000248311"/>
    </source>
</evidence>
<organism evidence="2 3">
    <name type="scientific">Pseudoroseicyclus aestuarii</name>
    <dbReference type="NCBI Taxonomy" id="1795041"/>
    <lineage>
        <taxon>Bacteria</taxon>
        <taxon>Pseudomonadati</taxon>
        <taxon>Pseudomonadota</taxon>
        <taxon>Alphaproteobacteria</taxon>
        <taxon>Rhodobacterales</taxon>
        <taxon>Paracoccaceae</taxon>
        <taxon>Pseudoroseicyclus</taxon>
    </lineage>
</organism>
<keyword evidence="2" id="KW-0418">Kinase</keyword>
<dbReference type="OrthoDB" id="9810372at2"/>
<dbReference type="SUPFAM" id="SSF53067">
    <property type="entry name" value="Actin-like ATPase domain"/>
    <property type="match status" value="1"/>
</dbReference>
<sequence length="307" mass="31396">MIGGIDLGGTKIEARLFDEGLETLAVQRVPTPRGSFEAFMAALTGQIDWLIARAGDPALPVGLSVAGVIDPETGETFTSNTASSGHSIGAALRAHYGRAFPVANDCMAFTLSEAHGGAAEGAASAVGLILGTGVGAGHVLDGALPPRHSGLAVEIGHVGMPARALEETGLPLLPCGCGKLGCMENYVSGTGLARIAQHLTGREMTALEIAADPEMEPVLQAWARLTAELLYTLQLTLAPEVIVLGGGVSQMPRVAERLSAALAPLSLGPFLKPTRIVTARHGDSSGARGMAVLAQAGAPRTTDRETT</sequence>